<dbReference type="AlphaFoldDB" id="A0A553NP93"/>
<sequence length="856" mass="97197">MCGGEKERKGIGTRNQRETMTKAIMDERDIGQSEERMKSRNGTSHLQDWVNTIIGMKELSTDEKAELQLQFPHGLDDNALLGTCEVQDMTEAISRLMNGTDTMAEVRTSLARVHEQQVIQFFDHLVESVERVPMSGETVDEFEFRRRETSLEHRTSYLKYRQEPFQVRDKFLDGDRFYRDNKYVDAYSSFCDAIFACEARPLAELSDHYSEEFEGKKVPFNLVYLNLKMKQIESLLLAKDYERASIYSHALLTWMTVHSARDVAGYFASYHSESYSLLQIWMGEAEIALGNHHRAIDKCSVAIRNFCQLKSTVALERSIYSVRQNFFEQLIESYEKGGDLKGVPEDRAKANIVVSQHREKGFEQGQFILNDLVTALRIAKNGDTIFLEEGTYTNGAMDPNQMENPEKKVPFEIRKAVCLIGCSASKCIISGSIVKWGSSAVLLKRLKLEVGLDIDSNEDVYFMDGVTVLEDCVIESPVNTCMYVISPNFATETTVKFRHCIFDGLGNCKRMLCFQGPRPRISIDSCCVNELYSFITVITPEEKTSAIITVADSVFYDLQDGLKIIVHHESNLVGTMTGCQFDLIKYDQDCPSHAFSMTGGTTQLLGNMIYCSHLDSIGFSLHSLKRVDIDMNLIETGAEVPRALALGQGVVLSENLNVNISSTEIIGLRIGFQISNQFKEMNHCILRDCSAKQCSLGLFVKCAEPESTSSSEINQELTLFQCHFDSCYYALMCDDLQSKIEVINSSFYDIPKPLLIAKLNMLNFNARGNEYKLSRDFHVEGFVKEDDSSDDTASHKTNHSDQDAKRHQMYLYFATKENLPHRMAIDVKHFQIIGSAQDELQLMQKFKMFRESPLIE</sequence>
<organism evidence="1 2">
    <name type="scientific">Tigriopus californicus</name>
    <name type="common">Marine copepod</name>
    <dbReference type="NCBI Taxonomy" id="6832"/>
    <lineage>
        <taxon>Eukaryota</taxon>
        <taxon>Metazoa</taxon>
        <taxon>Ecdysozoa</taxon>
        <taxon>Arthropoda</taxon>
        <taxon>Crustacea</taxon>
        <taxon>Multicrustacea</taxon>
        <taxon>Hexanauplia</taxon>
        <taxon>Copepoda</taxon>
        <taxon>Harpacticoida</taxon>
        <taxon>Harpacticidae</taxon>
        <taxon>Tigriopus</taxon>
    </lineage>
</organism>
<protein>
    <submittedName>
        <fullName evidence="1">Uncharacterized protein</fullName>
    </submittedName>
</protein>
<dbReference type="SUPFAM" id="SSF51126">
    <property type="entry name" value="Pectin lyase-like"/>
    <property type="match status" value="1"/>
</dbReference>
<accession>A0A553NP93</accession>
<dbReference type="InterPro" id="IPR011050">
    <property type="entry name" value="Pectin_lyase_fold/virulence"/>
</dbReference>
<evidence type="ECO:0000313" key="2">
    <source>
        <dbReference type="Proteomes" id="UP000318571"/>
    </source>
</evidence>
<dbReference type="EMBL" id="VCGU01000011">
    <property type="protein sequence ID" value="TRY67259.1"/>
    <property type="molecule type" value="Genomic_DNA"/>
</dbReference>
<evidence type="ECO:0000313" key="1">
    <source>
        <dbReference type="EMBL" id="TRY67259.1"/>
    </source>
</evidence>
<name>A0A553NP93_TIGCA</name>
<proteinExistence type="predicted"/>
<comment type="caution">
    <text evidence="1">The sequence shown here is derived from an EMBL/GenBank/DDBJ whole genome shotgun (WGS) entry which is preliminary data.</text>
</comment>
<keyword evidence="2" id="KW-1185">Reference proteome</keyword>
<gene>
    <name evidence="1" type="ORF">TCAL_03077</name>
</gene>
<dbReference type="Proteomes" id="UP000318571">
    <property type="component" value="Chromosome 4"/>
</dbReference>
<reference evidence="1 2" key="1">
    <citation type="journal article" date="2018" name="Nat. Ecol. Evol.">
        <title>Genomic signatures of mitonuclear coevolution across populations of Tigriopus californicus.</title>
        <authorList>
            <person name="Barreto F.S."/>
            <person name="Watson E.T."/>
            <person name="Lima T.G."/>
            <person name="Willett C.S."/>
            <person name="Edmands S."/>
            <person name="Li W."/>
            <person name="Burton R.S."/>
        </authorList>
    </citation>
    <scope>NUCLEOTIDE SEQUENCE [LARGE SCALE GENOMIC DNA]</scope>
    <source>
        <strain evidence="1 2">San Diego</strain>
    </source>
</reference>